<dbReference type="EMBL" id="CP062796">
    <property type="protein sequence ID" value="QUL98081.1"/>
    <property type="molecule type" value="Genomic_DNA"/>
</dbReference>
<reference evidence="2" key="1">
    <citation type="submission" date="2020-10" db="EMBL/GenBank/DDBJ databases">
        <authorList>
            <person name="Kadnikov V."/>
            <person name="Beletsky A.V."/>
            <person name="Mardanov A.V."/>
            <person name="Karnachuk O.V."/>
            <person name="Ravin N.V."/>
        </authorList>
    </citation>
    <scope>NUCLEOTIDE SEQUENCE</scope>
    <source>
        <strain evidence="2">Bu02</strain>
    </source>
</reference>
<keyword evidence="1" id="KW-1133">Transmembrane helix</keyword>
<gene>
    <name evidence="2" type="ORF">IMF26_08465</name>
</gene>
<accession>A0AAT9LAG0</accession>
<feature type="transmembrane region" description="Helical" evidence="1">
    <location>
        <begin position="6"/>
        <end position="26"/>
    </location>
</feature>
<proteinExistence type="predicted"/>
<evidence type="ECO:0000313" key="2">
    <source>
        <dbReference type="EMBL" id="QUL98081.1"/>
    </source>
</evidence>
<dbReference type="KEGG" id="fcz:IMF26_08465"/>
<reference evidence="2" key="2">
    <citation type="journal article" date="2023" name="Biology">
        <title>Prokaryotic Life Associated with Coal-Fire Gas Vents Revealed by Metagenomics.</title>
        <authorList>
            <person name="Kadnikov V.V."/>
            <person name="Mardanov A.V."/>
            <person name="Beletsky A.V."/>
            <person name="Karnachuk O.V."/>
            <person name="Ravin N.V."/>
        </authorList>
    </citation>
    <scope>NUCLEOTIDE SEQUENCE</scope>
    <source>
        <strain evidence="2">Bu02</strain>
    </source>
</reference>
<sequence>MKNKTFWDGLAMGGALGILVGALMLSRGTKMTPMTRTKVMVGRTARHALRRAQGTLGRMVGRFSD</sequence>
<evidence type="ECO:0008006" key="3">
    <source>
        <dbReference type="Google" id="ProtNLM"/>
    </source>
</evidence>
<protein>
    <recommendedName>
        <fullName evidence="3">YtxH domain-containing protein</fullName>
    </recommendedName>
</protein>
<organism evidence="2">
    <name type="scientific">Candidatus Fermentithermobacillus carboniphilus</name>
    <dbReference type="NCBI Taxonomy" id="3085328"/>
    <lineage>
        <taxon>Bacteria</taxon>
        <taxon>Bacillati</taxon>
        <taxon>Bacillota</taxon>
        <taxon>Candidatus Fermentithermobacillia</taxon>
        <taxon>Candidatus Fermentithermobacillales</taxon>
        <taxon>Candidatus Fermentithermobacillaceae</taxon>
        <taxon>Candidatus Fermentithermobacillus</taxon>
    </lineage>
</organism>
<keyword evidence="1" id="KW-0812">Transmembrane</keyword>
<name>A0AAT9LAG0_9FIRM</name>
<evidence type="ECO:0000256" key="1">
    <source>
        <dbReference type="SAM" id="Phobius"/>
    </source>
</evidence>
<keyword evidence="1" id="KW-0472">Membrane</keyword>
<dbReference type="AlphaFoldDB" id="A0AAT9LAG0"/>